<dbReference type="GO" id="GO:0005737">
    <property type="term" value="C:cytoplasm"/>
    <property type="evidence" value="ECO:0007669"/>
    <property type="project" value="TreeGrafter"/>
</dbReference>
<feature type="compositionally biased region" description="Low complexity" evidence="1">
    <location>
        <begin position="51"/>
        <end position="98"/>
    </location>
</feature>
<dbReference type="Proteomes" id="UP000002866">
    <property type="component" value="Chromosome 2"/>
</dbReference>
<dbReference type="STRING" id="1071380.I2GYV3"/>
<sequence length="256" mass="27963">MSTENDASLPSYDDVIREDAQKLQYDPNASRTDRQQPPLPTISRPPPSPRPSSSTTKRTNSTKSSHSNTISSTRLSHSNTNASTSSHHSNSNHLSVPSTHKKHSSSSSVSSSHHSSVSPSRTSSHSSTSYSTSHRAKPLPWVYPNGYYCPKCDNTGYKLKNGHSCKVCWERFAPRNNVGVVQPGQINVQGPILQPQYQRPMYSSHSTSSMPLYVQPGDPRLGGVLCGKCRGSGRTRFFLDENLCTVCGGVGRIVPH</sequence>
<protein>
    <submittedName>
        <fullName evidence="2">Uncharacterized protein</fullName>
    </submittedName>
</protein>
<dbReference type="PANTHER" id="PTHR28031:SF1">
    <property type="entry name" value="PROLINE-RICH PROTEIN HUA1"/>
    <property type="match status" value="1"/>
</dbReference>
<gene>
    <name evidence="2" type="primary">TBLA0B04690</name>
    <name evidence="2" type="ORF">TBLA_0B04690</name>
</gene>
<feature type="compositionally biased region" description="Pro residues" evidence="1">
    <location>
        <begin position="37"/>
        <end position="50"/>
    </location>
</feature>
<dbReference type="KEGG" id="tbl:TBLA_0B04690"/>
<name>I2GYV3_HENB6</name>
<keyword evidence="3" id="KW-1185">Reference proteome</keyword>
<evidence type="ECO:0000313" key="3">
    <source>
        <dbReference type="Proteomes" id="UP000002866"/>
    </source>
</evidence>
<dbReference type="HOGENOM" id="CLU_078573_1_0_1"/>
<feature type="region of interest" description="Disordered" evidence="1">
    <location>
        <begin position="1"/>
        <end position="135"/>
    </location>
</feature>
<accession>I2GYV3</accession>
<dbReference type="InterPro" id="IPR038910">
    <property type="entry name" value="Hua1-like"/>
</dbReference>
<dbReference type="PANTHER" id="PTHR28031">
    <property type="entry name" value="PROLINE-RICH PROTEIN HUA1"/>
    <property type="match status" value="1"/>
</dbReference>
<dbReference type="OrthoDB" id="2405700at2759"/>
<reference evidence="2 3" key="1">
    <citation type="journal article" date="2011" name="Proc. Natl. Acad. Sci. U.S.A.">
        <title>Evolutionary erosion of yeast sex chromosomes by mating-type switching accidents.</title>
        <authorList>
            <person name="Gordon J.L."/>
            <person name="Armisen D."/>
            <person name="Proux-Wera E."/>
            <person name="Oheigeartaigh S.S."/>
            <person name="Byrne K.P."/>
            <person name="Wolfe K.H."/>
        </authorList>
    </citation>
    <scope>NUCLEOTIDE SEQUENCE [LARGE SCALE GENOMIC DNA]</scope>
    <source>
        <strain evidence="3">ATCC 34711 / CBS 6284 / DSM 70876 / NBRC 10599 / NRRL Y-10934 / UCD 77-7</strain>
    </source>
</reference>
<dbReference type="OMA" id="GMVHFLF"/>
<organism evidence="2 3">
    <name type="scientific">Henningerozyma blattae (strain ATCC 34711 / CBS 6284 / DSM 70876 / NBRC 10599 / NRRL Y-10934 / UCD 77-7)</name>
    <name type="common">Yeast</name>
    <name type="synonym">Tetrapisispora blattae</name>
    <dbReference type="NCBI Taxonomy" id="1071380"/>
    <lineage>
        <taxon>Eukaryota</taxon>
        <taxon>Fungi</taxon>
        <taxon>Dikarya</taxon>
        <taxon>Ascomycota</taxon>
        <taxon>Saccharomycotina</taxon>
        <taxon>Saccharomycetes</taxon>
        <taxon>Saccharomycetales</taxon>
        <taxon>Saccharomycetaceae</taxon>
        <taxon>Henningerozyma</taxon>
    </lineage>
</organism>
<evidence type="ECO:0000256" key="1">
    <source>
        <dbReference type="SAM" id="MobiDB-lite"/>
    </source>
</evidence>
<dbReference type="AlphaFoldDB" id="I2GYV3"/>
<feature type="compositionally biased region" description="Low complexity" evidence="1">
    <location>
        <begin position="105"/>
        <end position="133"/>
    </location>
</feature>
<dbReference type="GeneID" id="14494192"/>
<dbReference type="EMBL" id="HE806317">
    <property type="protein sequence ID" value="CCH59305.1"/>
    <property type="molecule type" value="Genomic_DNA"/>
</dbReference>
<evidence type="ECO:0000313" key="2">
    <source>
        <dbReference type="EMBL" id="CCH59305.1"/>
    </source>
</evidence>
<dbReference type="RefSeq" id="XP_004178824.1">
    <property type="nucleotide sequence ID" value="XM_004178776.1"/>
</dbReference>
<proteinExistence type="predicted"/>
<dbReference type="eggNOG" id="ENOG502S12N">
    <property type="taxonomic scope" value="Eukaryota"/>
</dbReference>
<dbReference type="InParanoid" id="I2GYV3"/>